<dbReference type="EMBL" id="QKWP01001904">
    <property type="protein sequence ID" value="RIB05873.1"/>
    <property type="molecule type" value="Genomic_DNA"/>
</dbReference>
<evidence type="ECO:0000313" key="2">
    <source>
        <dbReference type="EMBL" id="RIB05873.1"/>
    </source>
</evidence>
<dbReference type="AlphaFoldDB" id="A0A397UEZ2"/>
<accession>A0A397UEZ2</accession>
<evidence type="ECO:0000313" key="3">
    <source>
        <dbReference type="Proteomes" id="UP000266673"/>
    </source>
</evidence>
<protein>
    <submittedName>
        <fullName evidence="2">Uncharacterized protein</fullName>
    </submittedName>
</protein>
<dbReference type="STRING" id="44941.A0A397UEZ2"/>
<organism evidence="2 3">
    <name type="scientific">Gigaspora rosea</name>
    <dbReference type="NCBI Taxonomy" id="44941"/>
    <lineage>
        <taxon>Eukaryota</taxon>
        <taxon>Fungi</taxon>
        <taxon>Fungi incertae sedis</taxon>
        <taxon>Mucoromycota</taxon>
        <taxon>Glomeromycotina</taxon>
        <taxon>Glomeromycetes</taxon>
        <taxon>Diversisporales</taxon>
        <taxon>Gigasporaceae</taxon>
        <taxon>Gigaspora</taxon>
    </lineage>
</organism>
<gene>
    <name evidence="2" type="ORF">C2G38_2218460</name>
</gene>
<feature type="region of interest" description="Disordered" evidence="1">
    <location>
        <begin position="127"/>
        <end position="149"/>
    </location>
</feature>
<proteinExistence type="predicted"/>
<reference evidence="2 3" key="1">
    <citation type="submission" date="2018-06" db="EMBL/GenBank/DDBJ databases">
        <title>Comparative genomics reveals the genomic features of Rhizophagus irregularis, R. cerebriforme, R. diaphanum and Gigaspora rosea, and their symbiotic lifestyle signature.</title>
        <authorList>
            <person name="Morin E."/>
            <person name="San Clemente H."/>
            <person name="Chen E.C.H."/>
            <person name="De La Providencia I."/>
            <person name="Hainaut M."/>
            <person name="Kuo A."/>
            <person name="Kohler A."/>
            <person name="Murat C."/>
            <person name="Tang N."/>
            <person name="Roy S."/>
            <person name="Loubradou J."/>
            <person name="Henrissat B."/>
            <person name="Grigoriev I.V."/>
            <person name="Corradi N."/>
            <person name="Roux C."/>
            <person name="Martin F.M."/>
        </authorList>
    </citation>
    <scope>NUCLEOTIDE SEQUENCE [LARGE SCALE GENOMIC DNA]</scope>
    <source>
        <strain evidence="2 3">DAOM 194757</strain>
    </source>
</reference>
<comment type="caution">
    <text evidence="2">The sequence shown here is derived from an EMBL/GenBank/DDBJ whole genome shotgun (WGS) entry which is preliminary data.</text>
</comment>
<keyword evidence="3" id="KW-1185">Reference proteome</keyword>
<dbReference type="Proteomes" id="UP000266673">
    <property type="component" value="Unassembled WGS sequence"/>
</dbReference>
<evidence type="ECO:0000256" key="1">
    <source>
        <dbReference type="SAM" id="MobiDB-lite"/>
    </source>
</evidence>
<dbReference type="OrthoDB" id="444421at2759"/>
<sequence length="149" mass="17214">MVFPQMAFFNSTHASEQTEYQIVRTYLEWLSEIPWSKGTFDTLDIYKTRSQLEEDNYGLETRILWPMIQQNWQSLKQSRTHPDALFDSDSGSQQGVRKSWNTSLREMLKITFSGTVGRNSLLSFLDSESETQELPSPPETREISLLGPA</sequence>
<name>A0A397UEZ2_9GLOM</name>